<name>A0ABV5SCW6_9ACTN</name>
<accession>A0ABV5SCW6</accession>
<proteinExistence type="predicted"/>
<keyword evidence="3" id="KW-1185">Reference proteome</keyword>
<dbReference type="Gene3D" id="3.40.50.1820">
    <property type="entry name" value="alpha/beta hydrolase"/>
    <property type="match status" value="1"/>
</dbReference>
<dbReference type="Proteomes" id="UP001589532">
    <property type="component" value="Unassembled WGS sequence"/>
</dbReference>
<evidence type="ECO:0000313" key="2">
    <source>
        <dbReference type="EMBL" id="MFB9629527.1"/>
    </source>
</evidence>
<dbReference type="InterPro" id="IPR029058">
    <property type="entry name" value="AB_hydrolase_fold"/>
</dbReference>
<gene>
    <name evidence="2" type="ORF">ACFFSA_41185</name>
</gene>
<dbReference type="EMBL" id="JBHMBW010000060">
    <property type="protein sequence ID" value="MFB9629527.1"/>
    <property type="molecule type" value="Genomic_DNA"/>
</dbReference>
<comment type="caution">
    <text evidence="2">The sequence shown here is derived from an EMBL/GenBank/DDBJ whole genome shotgun (WGS) entry which is preliminary data.</text>
</comment>
<keyword evidence="2" id="KW-0378">Hydrolase</keyword>
<reference evidence="2 3" key="1">
    <citation type="submission" date="2024-09" db="EMBL/GenBank/DDBJ databases">
        <authorList>
            <person name="Sun Q."/>
            <person name="Mori K."/>
        </authorList>
    </citation>
    <scope>NUCLEOTIDE SEQUENCE [LARGE SCALE GENOMIC DNA]</scope>
    <source>
        <strain evidence="2 3">JCM 3143</strain>
    </source>
</reference>
<dbReference type="SUPFAM" id="SSF53474">
    <property type="entry name" value="alpha/beta-Hydrolases"/>
    <property type="match status" value="1"/>
</dbReference>
<evidence type="ECO:0000259" key="1">
    <source>
        <dbReference type="Pfam" id="PF12697"/>
    </source>
</evidence>
<organism evidence="2 3">
    <name type="scientific">Nonomuraea helvata</name>
    <dbReference type="NCBI Taxonomy" id="37484"/>
    <lineage>
        <taxon>Bacteria</taxon>
        <taxon>Bacillati</taxon>
        <taxon>Actinomycetota</taxon>
        <taxon>Actinomycetes</taxon>
        <taxon>Streptosporangiales</taxon>
        <taxon>Streptosporangiaceae</taxon>
        <taxon>Nonomuraea</taxon>
    </lineage>
</organism>
<dbReference type="RefSeq" id="WP_344987272.1">
    <property type="nucleotide sequence ID" value="NZ_BAAAXV010000001.1"/>
</dbReference>
<dbReference type="InterPro" id="IPR000073">
    <property type="entry name" value="AB_hydrolase_1"/>
</dbReference>
<feature type="domain" description="AB hydrolase-1" evidence="1">
    <location>
        <begin position="35"/>
        <end position="259"/>
    </location>
</feature>
<dbReference type="Pfam" id="PF12697">
    <property type="entry name" value="Abhydrolase_6"/>
    <property type="match status" value="1"/>
</dbReference>
<dbReference type="GO" id="GO:0016787">
    <property type="term" value="F:hydrolase activity"/>
    <property type="evidence" value="ECO:0007669"/>
    <property type="project" value="UniProtKB-KW"/>
</dbReference>
<sequence>MLSADGTDIHVYDQGRGPAILIVGPGLDDGTRTKKLASILARRFRVLRLHRRQYRPDLKTDGTPCSVAQEVDDILAIARQVGRPLIIYGHSSGGVVALEALAAAPSAFTGAVLFEPASVIGTAWAGQDGEVVTQARAACAAGRPGKAMAIFFRRTIGLPGWQAWAAGALTALVPRYRRLASCQIDDLEAMDRLGVRLDAYSRVTTPTLLLSGDRSTPQQTAPLDAIERVLSRPERRPERVVMRKRDHGADLKAPKTVARIIETFADTLV</sequence>
<protein>
    <submittedName>
        <fullName evidence="2">Alpha/beta fold hydrolase</fullName>
    </submittedName>
</protein>
<evidence type="ECO:0000313" key="3">
    <source>
        <dbReference type="Proteomes" id="UP001589532"/>
    </source>
</evidence>